<dbReference type="Pfam" id="PF06500">
    <property type="entry name" value="FrsA-like"/>
    <property type="match status" value="1"/>
</dbReference>
<dbReference type="Gene3D" id="3.40.50.1820">
    <property type="entry name" value="alpha/beta hydrolase"/>
    <property type="match status" value="1"/>
</dbReference>
<accession>A0A1S7UNZ5</accession>
<dbReference type="OMA" id="SMGAYYS"/>
<sequence length="426" mass="48100">MHRFFKSNFFNFEFIRVLGTAPHGGADIAECLEAASRIKNENPESWHDAWLALAQNAESLAKEAVQNNDHAAARDAFLRSSNYYRASQYMFSDNCTTPEPRVVQLFEKSVASFQRALPFLDAEVKLLSIPYENAQTLPGYMYLPPQEKRLPGKIPVLINCGGADSTQEELYFLYPSSGTERGYAVLTFDGPGQGMTLRRDKLKMRPDWEVVVGLVLDHLVTFAAELELDLDRIAIAGASMGAYYALRGATDLRIAACVSIDPIYDMWDLATDRMPPTFINAWRSGKLSNNIFDTIWRVLSYFNFQIRWELMHCMWIFDKPTAALAMVEMQRWTLHGQGDIKVLSRVTCPVLVSGAGGTIYTKPDISTHRVMKDLAHLPESQKEVWVADAPGQGGLQAKIGAWKLLQQRSFQFLDHQMNIERQTLVC</sequence>
<dbReference type="AlphaFoldDB" id="A0A1S7UNZ5"/>
<dbReference type="PANTHER" id="PTHR22946">
    <property type="entry name" value="DIENELACTONE HYDROLASE DOMAIN-CONTAINING PROTEIN-RELATED"/>
    <property type="match status" value="1"/>
</dbReference>
<gene>
    <name evidence="2" type="ORF">SAMD00023353_2201180</name>
</gene>
<keyword evidence="3" id="KW-1185">Reference proteome</keyword>
<reference evidence="2" key="1">
    <citation type="submission" date="2016-03" db="EMBL/GenBank/DDBJ databases">
        <title>Draft genome sequence of Rosellinia necatrix.</title>
        <authorList>
            <person name="Kanematsu S."/>
        </authorList>
    </citation>
    <scope>NUCLEOTIDE SEQUENCE [LARGE SCALE GENOMIC DNA]</scope>
    <source>
        <strain evidence="2">W97</strain>
    </source>
</reference>
<keyword evidence="1 2" id="KW-0378">Hydrolase</keyword>
<dbReference type="InterPro" id="IPR010520">
    <property type="entry name" value="FrsA-like"/>
</dbReference>
<name>A0A1S7UNZ5_ROSNE</name>
<dbReference type="PANTHER" id="PTHR22946:SF13">
    <property type="entry name" value="ALPHA_BETA HYDROLASE PSOB"/>
    <property type="match status" value="1"/>
</dbReference>
<dbReference type="Gene3D" id="1.20.1440.110">
    <property type="entry name" value="acylaminoacyl peptidase"/>
    <property type="match status" value="1"/>
</dbReference>
<dbReference type="InterPro" id="IPR050261">
    <property type="entry name" value="FrsA_esterase"/>
</dbReference>
<evidence type="ECO:0000313" key="3">
    <source>
        <dbReference type="Proteomes" id="UP000054516"/>
    </source>
</evidence>
<proteinExistence type="predicted"/>
<dbReference type="EMBL" id="DF977467">
    <property type="protein sequence ID" value="GAP85181.1"/>
    <property type="molecule type" value="Genomic_DNA"/>
</dbReference>
<dbReference type="InterPro" id="IPR029058">
    <property type="entry name" value="AB_hydrolase_fold"/>
</dbReference>
<dbReference type="Proteomes" id="UP000054516">
    <property type="component" value="Unassembled WGS sequence"/>
</dbReference>
<dbReference type="STRING" id="77044.A0A1S7UNZ5"/>
<protein>
    <submittedName>
        <fullName evidence="2">Putative alpha beta hydrolase</fullName>
    </submittedName>
</protein>
<evidence type="ECO:0000313" key="2">
    <source>
        <dbReference type="EMBL" id="GAP85181.1"/>
    </source>
</evidence>
<evidence type="ECO:0000256" key="1">
    <source>
        <dbReference type="ARBA" id="ARBA00022801"/>
    </source>
</evidence>
<dbReference type="OrthoDB" id="249703at2759"/>
<organism evidence="2">
    <name type="scientific">Rosellinia necatrix</name>
    <name type="common">White root-rot fungus</name>
    <dbReference type="NCBI Taxonomy" id="77044"/>
    <lineage>
        <taxon>Eukaryota</taxon>
        <taxon>Fungi</taxon>
        <taxon>Dikarya</taxon>
        <taxon>Ascomycota</taxon>
        <taxon>Pezizomycotina</taxon>
        <taxon>Sordariomycetes</taxon>
        <taxon>Xylariomycetidae</taxon>
        <taxon>Xylariales</taxon>
        <taxon>Xylariaceae</taxon>
        <taxon>Rosellinia</taxon>
    </lineage>
</organism>
<dbReference type="GO" id="GO:0016787">
    <property type="term" value="F:hydrolase activity"/>
    <property type="evidence" value="ECO:0007669"/>
    <property type="project" value="UniProtKB-KW"/>
</dbReference>
<dbReference type="SUPFAM" id="SSF53474">
    <property type="entry name" value="alpha/beta-Hydrolases"/>
    <property type="match status" value="1"/>
</dbReference>